<feature type="region of interest" description="Disordered" evidence="1">
    <location>
        <begin position="33"/>
        <end position="76"/>
    </location>
</feature>
<dbReference type="PANTHER" id="PTHR47592:SF6">
    <property type="entry name" value="PBF68 PROTEIN"/>
    <property type="match status" value="1"/>
</dbReference>
<reference evidence="3" key="2">
    <citation type="journal article" date="2017" name="J. Anim. Genet.">
        <title>Multiple reference genome sequences of hot pepper reveal the massive evolution of plant disease resistance genes by retroduplication.</title>
        <authorList>
            <person name="Kim S."/>
            <person name="Park J."/>
            <person name="Yeom S.-I."/>
            <person name="Kim Y.-M."/>
            <person name="Seo E."/>
            <person name="Kim K.-T."/>
            <person name="Kim M.-S."/>
            <person name="Lee J.M."/>
            <person name="Cheong K."/>
            <person name="Shin H.-S."/>
            <person name="Kim S.-B."/>
            <person name="Han K."/>
            <person name="Lee J."/>
            <person name="Park M."/>
            <person name="Lee H.-A."/>
            <person name="Lee H.-Y."/>
            <person name="Lee Y."/>
            <person name="Oh S."/>
            <person name="Lee J.H."/>
            <person name="Choi E."/>
            <person name="Choi E."/>
            <person name="Lee S.E."/>
            <person name="Jeon J."/>
            <person name="Kim H."/>
            <person name="Choi G."/>
            <person name="Song H."/>
            <person name="Lee J."/>
            <person name="Lee S.-C."/>
            <person name="Kwon J.-K."/>
            <person name="Lee H.-Y."/>
            <person name="Koo N."/>
            <person name="Hong Y."/>
            <person name="Kim R.W."/>
            <person name="Kang W.-H."/>
            <person name="Huh J.H."/>
            <person name="Kang B.-C."/>
            <person name="Yang T.-J."/>
            <person name="Lee Y.-H."/>
            <person name="Bennetzen J.L."/>
            <person name="Choi D."/>
        </authorList>
    </citation>
    <scope>NUCLEOTIDE SEQUENCE [LARGE SCALE GENOMIC DNA]</scope>
    <source>
        <strain evidence="3">cv. PBC81</strain>
    </source>
</reference>
<evidence type="ECO:0000313" key="2">
    <source>
        <dbReference type="EMBL" id="PHT44994.1"/>
    </source>
</evidence>
<dbReference type="PANTHER" id="PTHR47592">
    <property type="entry name" value="PBF68 PROTEIN"/>
    <property type="match status" value="1"/>
</dbReference>
<sequence>MYLPGILCLEPGVYRKQPFYFFRGRGMDCVHLTPPDPTRLNSAQGTRSPMRHPKRSSSSSGEAVPHSNNDSEEKSCQCSSGAPEFNNCASGGSENWMLLSIAGEKPTPRFNHAAAVVGNKMVVVGGETGSRLLEDVQVLNFDSFSWTTASSKLYLSPTSLPLKIPACKGHALVSFTPIFLVYFVAFLLDFTCQQTETDMEMHHVLVTCLFQKLITGILSPELRQSATGVKAGTIGIGTGEKDRSPESKIVVSMASTSISNSIPSLPNPNFEIFDGKDFPRWRGKMEFFLKRLKLAYVLEELCPNAPGSEVASDEATLIKEQIAKWQYDDYLCKNYILEGMSNKYFDQYYVKCKYAKEIWDTLQAIYLAEEASSKKFLVSNYMEFKMVDDKSITEQVQEFQLIANKIAISGIALDENFHVDAIVSKLPPYWKEYRSKLLHKKEDLTLEQLLQHLQIEQETR</sequence>
<proteinExistence type="predicted"/>
<dbReference type="AlphaFoldDB" id="A0A2G2WIC9"/>
<dbReference type="SUPFAM" id="SSF117281">
    <property type="entry name" value="Kelch motif"/>
    <property type="match status" value="1"/>
</dbReference>
<organism evidence="2 3">
    <name type="scientific">Capsicum baccatum</name>
    <name type="common">Peruvian pepper</name>
    <dbReference type="NCBI Taxonomy" id="33114"/>
    <lineage>
        <taxon>Eukaryota</taxon>
        <taxon>Viridiplantae</taxon>
        <taxon>Streptophyta</taxon>
        <taxon>Embryophyta</taxon>
        <taxon>Tracheophyta</taxon>
        <taxon>Spermatophyta</taxon>
        <taxon>Magnoliopsida</taxon>
        <taxon>eudicotyledons</taxon>
        <taxon>Gunneridae</taxon>
        <taxon>Pentapetalae</taxon>
        <taxon>asterids</taxon>
        <taxon>lamiids</taxon>
        <taxon>Solanales</taxon>
        <taxon>Solanaceae</taxon>
        <taxon>Solanoideae</taxon>
        <taxon>Capsiceae</taxon>
        <taxon>Capsicum</taxon>
    </lineage>
</organism>
<dbReference type="OrthoDB" id="1302772at2759"/>
<dbReference type="InterPro" id="IPR015915">
    <property type="entry name" value="Kelch-typ_b-propeller"/>
</dbReference>
<dbReference type="STRING" id="33114.A0A2G2WIC9"/>
<name>A0A2G2WIC9_CAPBA</name>
<dbReference type="EMBL" id="MLFT02000006">
    <property type="protein sequence ID" value="PHT44994.1"/>
    <property type="molecule type" value="Genomic_DNA"/>
</dbReference>
<dbReference type="Gene3D" id="2.120.10.80">
    <property type="entry name" value="Kelch-type beta propeller"/>
    <property type="match status" value="1"/>
</dbReference>
<dbReference type="Pfam" id="PF01344">
    <property type="entry name" value="Kelch_1"/>
    <property type="match status" value="1"/>
</dbReference>
<gene>
    <name evidence="2" type="ORF">CQW23_14152</name>
</gene>
<keyword evidence="3" id="KW-1185">Reference proteome</keyword>
<dbReference type="Proteomes" id="UP000224567">
    <property type="component" value="Unassembled WGS sequence"/>
</dbReference>
<evidence type="ECO:0000256" key="1">
    <source>
        <dbReference type="SAM" id="MobiDB-lite"/>
    </source>
</evidence>
<protein>
    <submittedName>
        <fullName evidence="2">Uncharacterized protein</fullName>
    </submittedName>
</protein>
<reference evidence="2 3" key="1">
    <citation type="journal article" date="2017" name="Genome Biol.">
        <title>New reference genome sequences of hot pepper reveal the massive evolution of plant disease-resistance genes by retroduplication.</title>
        <authorList>
            <person name="Kim S."/>
            <person name="Park J."/>
            <person name="Yeom S.I."/>
            <person name="Kim Y.M."/>
            <person name="Seo E."/>
            <person name="Kim K.T."/>
            <person name="Kim M.S."/>
            <person name="Lee J.M."/>
            <person name="Cheong K."/>
            <person name="Shin H.S."/>
            <person name="Kim S.B."/>
            <person name="Han K."/>
            <person name="Lee J."/>
            <person name="Park M."/>
            <person name="Lee H.A."/>
            <person name="Lee H.Y."/>
            <person name="Lee Y."/>
            <person name="Oh S."/>
            <person name="Lee J.H."/>
            <person name="Choi E."/>
            <person name="Choi E."/>
            <person name="Lee S.E."/>
            <person name="Jeon J."/>
            <person name="Kim H."/>
            <person name="Choi G."/>
            <person name="Song H."/>
            <person name="Lee J."/>
            <person name="Lee S.C."/>
            <person name="Kwon J.K."/>
            <person name="Lee H.Y."/>
            <person name="Koo N."/>
            <person name="Hong Y."/>
            <person name="Kim R.W."/>
            <person name="Kang W.H."/>
            <person name="Huh J.H."/>
            <person name="Kang B.C."/>
            <person name="Yang T.J."/>
            <person name="Lee Y.H."/>
            <person name="Bennetzen J.L."/>
            <person name="Choi D."/>
        </authorList>
    </citation>
    <scope>NUCLEOTIDE SEQUENCE [LARGE SCALE GENOMIC DNA]</scope>
    <source>
        <strain evidence="3">cv. PBC81</strain>
    </source>
</reference>
<comment type="caution">
    <text evidence="2">The sequence shown here is derived from an EMBL/GenBank/DDBJ whole genome shotgun (WGS) entry which is preliminary data.</text>
</comment>
<accession>A0A2G2WIC9</accession>
<dbReference type="Pfam" id="PF14223">
    <property type="entry name" value="Retrotran_gag_2"/>
    <property type="match status" value="1"/>
</dbReference>
<dbReference type="InterPro" id="IPR006652">
    <property type="entry name" value="Kelch_1"/>
</dbReference>
<evidence type="ECO:0000313" key="3">
    <source>
        <dbReference type="Proteomes" id="UP000224567"/>
    </source>
</evidence>